<evidence type="ECO:0000313" key="3">
    <source>
        <dbReference type="Proteomes" id="UP001501822"/>
    </source>
</evidence>
<comment type="caution">
    <text evidence="2">The sequence shown here is derived from an EMBL/GenBank/DDBJ whole genome shotgun (WGS) entry which is preliminary data.</text>
</comment>
<gene>
    <name evidence="2" type="ORF">GCM10010151_73480</name>
</gene>
<name>A0ABN0XU83_9ACTN</name>
<dbReference type="RefSeq" id="WP_252809115.1">
    <property type="nucleotide sequence ID" value="NZ_BAAABM010000073.1"/>
</dbReference>
<protein>
    <recommendedName>
        <fullName evidence="4">DUF4239 domain-containing protein</fullName>
    </recommendedName>
</protein>
<evidence type="ECO:0008006" key="4">
    <source>
        <dbReference type="Google" id="ProtNLM"/>
    </source>
</evidence>
<feature type="transmembrane region" description="Helical" evidence="1">
    <location>
        <begin position="41"/>
        <end position="62"/>
    </location>
</feature>
<reference evidence="2 3" key="1">
    <citation type="journal article" date="2019" name="Int. J. Syst. Evol. Microbiol.">
        <title>The Global Catalogue of Microorganisms (GCM) 10K type strain sequencing project: providing services to taxonomists for standard genome sequencing and annotation.</title>
        <authorList>
            <consortium name="The Broad Institute Genomics Platform"/>
            <consortium name="The Broad Institute Genome Sequencing Center for Infectious Disease"/>
            <person name="Wu L."/>
            <person name="Ma J."/>
        </authorList>
    </citation>
    <scope>NUCLEOTIDE SEQUENCE [LARGE SCALE GENOMIC DNA]</scope>
    <source>
        <strain evidence="2 3">JCM 3146</strain>
    </source>
</reference>
<keyword evidence="1" id="KW-1133">Transmembrane helix</keyword>
<keyword evidence="1" id="KW-0472">Membrane</keyword>
<proteinExistence type="predicted"/>
<keyword evidence="1" id="KW-0812">Transmembrane</keyword>
<dbReference type="EMBL" id="BAAABM010000073">
    <property type="protein sequence ID" value="GAA0372801.1"/>
    <property type="molecule type" value="Genomic_DNA"/>
</dbReference>
<dbReference type="Pfam" id="PF14023">
    <property type="entry name" value="Bestrophin-like"/>
    <property type="match status" value="1"/>
</dbReference>
<evidence type="ECO:0000313" key="2">
    <source>
        <dbReference type="EMBL" id="GAA0372801.1"/>
    </source>
</evidence>
<keyword evidence="3" id="KW-1185">Reference proteome</keyword>
<feature type="transmembrane region" description="Helical" evidence="1">
    <location>
        <begin position="179"/>
        <end position="199"/>
    </location>
</feature>
<sequence>MLVFTLAVAAAVGAVFAAAFLFRKARHGADDRGPGSTTAGHAGSMLSSLFLLVFAIAIVVPWTTADSARQNTQTESQAIVDAYWAAAALPSPAGTQVQASLRDYVRFVVDNEWHVMQKGRLSQEGWARLDTLRAQVTGLQVSGNNAETARSTLLDRIRDMSAARGQRAVDAKASPPKGLLALTVITALLAAAFPFLAGARPRGSALIPAAAMAAMLAIGVYLTFDISHVFDGALRVKPDAFTSAQQEFPRIPESR</sequence>
<organism evidence="2 3">
    <name type="scientific">Actinoallomurus spadix</name>
    <dbReference type="NCBI Taxonomy" id="79912"/>
    <lineage>
        <taxon>Bacteria</taxon>
        <taxon>Bacillati</taxon>
        <taxon>Actinomycetota</taxon>
        <taxon>Actinomycetes</taxon>
        <taxon>Streptosporangiales</taxon>
        <taxon>Thermomonosporaceae</taxon>
        <taxon>Actinoallomurus</taxon>
    </lineage>
</organism>
<dbReference type="Proteomes" id="UP001501822">
    <property type="component" value="Unassembled WGS sequence"/>
</dbReference>
<evidence type="ECO:0000256" key="1">
    <source>
        <dbReference type="SAM" id="Phobius"/>
    </source>
</evidence>
<accession>A0ABN0XU83</accession>
<feature type="transmembrane region" description="Helical" evidence="1">
    <location>
        <begin position="205"/>
        <end position="224"/>
    </location>
</feature>
<dbReference type="InterPro" id="IPR025333">
    <property type="entry name" value="DUF4239"/>
</dbReference>